<gene>
    <name evidence="2" type="ORF">NSJP_0606</name>
</gene>
<protein>
    <submittedName>
        <fullName evidence="2">Uncharacterized protein</fullName>
    </submittedName>
</protein>
<organism evidence="2 3">
    <name type="scientific">Nitrospira japonica</name>
    <dbReference type="NCBI Taxonomy" id="1325564"/>
    <lineage>
        <taxon>Bacteria</taxon>
        <taxon>Pseudomonadati</taxon>
        <taxon>Nitrospirota</taxon>
        <taxon>Nitrospiria</taxon>
        <taxon>Nitrospirales</taxon>
        <taxon>Nitrospiraceae</taxon>
        <taxon>Nitrospira</taxon>
    </lineage>
</organism>
<accession>A0A1W1I197</accession>
<dbReference type="EMBL" id="LT828648">
    <property type="protein sequence ID" value="SLM46778.1"/>
    <property type="molecule type" value="Genomic_DNA"/>
</dbReference>
<feature type="transmembrane region" description="Helical" evidence="1">
    <location>
        <begin position="15"/>
        <end position="32"/>
    </location>
</feature>
<evidence type="ECO:0000256" key="1">
    <source>
        <dbReference type="SAM" id="Phobius"/>
    </source>
</evidence>
<dbReference type="STRING" id="1325564.NSJP_0606"/>
<name>A0A1W1I197_9BACT</name>
<keyword evidence="3" id="KW-1185">Reference proteome</keyword>
<dbReference type="AlphaFoldDB" id="A0A1W1I197"/>
<dbReference type="RefSeq" id="WP_080885410.1">
    <property type="nucleotide sequence ID" value="NZ_LT828648.1"/>
</dbReference>
<keyword evidence="1" id="KW-0472">Membrane</keyword>
<evidence type="ECO:0000313" key="3">
    <source>
        <dbReference type="Proteomes" id="UP000192042"/>
    </source>
</evidence>
<sequence>MAEFGDFIFSVFDHWLQLLGGCVLMVLVALFEKYVLQREVSIKVYTALLCLLVFWACFLAWKDQYELNKQAPDYRAEITTMQKHIGQKDSEIRDLKDFKTTATTELTILRHEKDTLIHDLEGKSNEVQILQNKLRLAETSSLPLVDLATPPILQGEKNGSLILFPLVNAGAAQITVVSTETTVYLGKDEFFEKNTNQFILHPNLRHHPFELPVDIPKITPQEIETGKTPLQVIVKLTMKGAFNEEHIGCLSWEWGEHEKKRRQGRPKECAKSYHGK</sequence>
<dbReference type="KEGG" id="nja:NSJP_0606"/>
<reference evidence="2 3" key="1">
    <citation type="submission" date="2017-03" db="EMBL/GenBank/DDBJ databases">
        <authorList>
            <person name="Afonso C.L."/>
            <person name="Miller P.J."/>
            <person name="Scott M.A."/>
            <person name="Spackman E."/>
            <person name="Goraichik I."/>
            <person name="Dimitrov K.M."/>
            <person name="Suarez D.L."/>
            <person name="Swayne D.E."/>
        </authorList>
    </citation>
    <scope>NUCLEOTIDE SEQUENCE [LARGE SCALE GENOMIC DNA]</scope>
    <source>
        <strain evidence="2">Genome sequencing of Nitrospira japonica strain NJ11</strain>
    </source>
</reference>
<feature type="transmembrane region" description="Helical" evidence="1">
    <location>
        <begin position="44"/>
        <end position="61"/>
    </location>
</feature>
<dbReference type="Proteomes" id="UP000192042">
    <property type="component" value="Chromosome I"/>
</dbReference>
<proteinExistence type="predicted"/>
<evidence type="ECO:0000313" key="2">
    <source>
        <dbReference type="EMBL" id="SLM46778.1"/>
    </source>
</evidence>
<keyword evidence="1" id="KW-1133">Transmembrane helix</keyword>
<keyword evidence="1" id="KW-0812">Transmembrane</keyword>